<evidence type="ECO:0000256" key="11">
    <source>
        <dbReference type="ARBA" id="ARBA00048954"/>
    </source>
</evidence>
<evidence type="ECO:0000256" key="5">
    <source>
        <dbReference type="ARBA" id="ARBA00022801"/>
    </source>
</evidence>
<dbReference type="Proteomes" id="UP000004713">
    <property type="component" value="Unassembled WGS sequence"/>
</dbReference>
<dbReference type="CDD" id="cd00984">
    <property type="entry name" value="DnaB_C"/>
    <property type="match status" value="1"/>
</dbReference>
<sequence length="555" mass="62096">MLSIKSFIFAFPFERRTIYFLIFKFQFLIHKVAEQRRTTRTPKSKSPQPVNDYGRIQPQAPELEEAVLGALMIEKDAYSLVSEILRPESFYEHRHQLIYSAITDLAVNQKPVDILTVKEQLAKRGDLEEVGGPFYITQLSSKVASSAHIEYHARIIAQKALARELITFTSNIQSKAFDETLDVDDLMQEAEGKLFEISQQNMKKDYTQINPVIAEAYDLIQKAAARTDGLSGLESGFTKLDKMTSGWQNSDLIIIAARPAMGKTAFVLSMAKNIAVNFRNPVALFSLEMSNVQLVNRLISNVCEIPSEKIKSGQLADYEWQQLDYKLRDLLDAPLYVDDTPSLSVFELRTKARRLVREHGVKVIIIDYLQLMNASGMSFGSRQEEVSTISRSLKGLAKELNIPIIALSQLNRGVENREGEEGKRPQLSDLRESGAIEQDADMVCFIHRPEYYKIYTSADGTDLRGMAEIIIAKHRNGAVGDVRLRFIGQYTRFQNPEDDMVIPPPTEGMGGATFGSRMNAPIGSPSTPPPPSASDYMPQTDNPFGGVGLDGPVPF</sequence>
<dbReference type="AlphaFoldDB" id="B0NVB2"/>
<keyword evidence="2 13" id="KW-0639">Primosome</keyword>
<name>B0NVB2_BACSE</name>
<dbReference type="GO" id="GO:0016887">
    <property type="term" value="F:ATP hydrolysis activity"/>
    <property type="evidence" value="ECO:0007669"/>
    <property type="project" value="RHEA"/>
</dbReference>
<accession>B0NVB2</accession>
<proteinExistence type="inferred from homology"/>
<dbReference type="InterPro" id="IPR007692">
    <property type="entry name" value="DNA_helicase_DnaB"/>
</dbReference>
<evidence type="ECO:0000313" key="16">
    <source>
        <dbReference type="EMBL" id="EDS13671.1"/>
    </source>
</evidence>
<dbReference type="GO" id="GO:0042802">
    <property type="term" value="F:identical protein binding"/>
    <property type="evidence" value="ECO:0007669"/>
    <property type="project" value="UniProtKB-ARBA"/>
</dbReference>
<dbReference type="SUPFAM" id="SSF52540">
    <property type="entry name" value="P-loop containing nucleoside triphosphate hydrolases"/>
    <property type="match status" value="1"/>
</dbReference>
<dbReference type="EMBL" id="ABFZ02000022">
    <property type="protein sequence ID" value="EDS13671.1"/>
    <property type="molecule type" value="Genomic_DNA"/>
</dbReference>
<evidence type="ECO:0000256" key="1">
    <source>
        <dbReference type="ARBA" id="ARBA00008428"/>
    </source>
</evidence>
<evidence type="ECO:0000256" key="8">
    <source>
        <dbReference type="ARBA" id="ARBA00023125"/>
    </source>
</evidence>
<feature type="region of interest" description="Disordered" evidence="14">
    <location>
        <begin position="517"/>
        <end position="555"/>
    </location>
</feature>
<dbReference type="PANTHER" id="PTHR30153">
    <property type="entry name" value="REPLICATIVE DNA HELICASE DNAB"/>
    <property type="match status" value="1"/>
</dbReference>
<reference evidence="16 17" key="1">
    <citation type="submission" date="2007-11" db="EMBL/GenBank/DDBJ databases">
        <title>Draft genome sequence of Bacteroides stercoris(ATCC 43183).</title>
        <authorList>
            <person name="Sudarsanam P."/>
            <person name="Ley R."/>
            <person name="Guruge J."/>
            <person name="Turnbaugh P.J."/>
            <person name="Mahowald M."/>
            <person name="Liep D."/>
            <person name="Gordon J."/>
        </authorList>
    </citation>
    <scope>NUCLEOTIDE SEQUENCE [LARGE SCALE GENOMIC DNA]</scope>
    <source>
        <strain evidence="16 17">ATCC 43183</strain>
    </source>
</reference>
<comment type="similarity">
    <text evidence="1 13">Belongs to the helicase family. DnaB subfamily.</text>
</comment>
<evidence type="ECO:0000256" key="2">
    <source>
        <dbReference type="ARBA" id="ARBA00022515"/>
    </source>
</evidence>
<dbReference type="GO" id="GO:0003677">
    <property type="term" value="F:DNA binding"/>
    <property type="evidence" value="ECO:0007669"/>
    <property type="project" value="UniProtKB-UniRule"/>
</dbReference>
<dbReference type="EC" id="5.6.2.3" evidence="12 13"/>
<dbReference type="GO" id="GO:0005524">
    <property type="term" value="F:ATP binding"/>
    <property type="evidence" value="ECO:0007669"/>
    <property type="project" value="UniProtKB-UniRule"/>
</dbReference>
<dbReference type="InterPro" id="IPR036185">
    <property type="entry name" value="DNA_heli_DnaB-like_N_sf"/>
</dbReference>
<dbReference type="InterPro" id="IPR016136">
    <property type="entry name" value="DNA_helicase_N/primase_C"/>
</dbReference>
<keyword evidence="6 13" id="KW-0347">Helicase</keyword>
<dbReference type="GO" id="GO:1990077">
    <property type="term" value="C:primosome complex"/>
    <property type="evidence" value="ECO:0007669"/>
    <property type="project" value="UniProtKB-UniRule"/>
</dbReference>
<dbReference type="GO" id="GO:0043139">
    <property type="term" value="F:5'-3' DNA helicase activity"/>
    <property type="evidence" value="ECO:0007669"/>
    <property type="project" value="UniProtKB-EC"/>
</dbReference>
<dbReference type="Pfam" id="PF00772">
    <property type="entry name" value="DnaB"/>
    <property type="match status" value="1"/>
</dbReference>
<dbReference type="InterPro" id="IPR007693">
    <property type="entry name" value="DNA_helicase_DnaB-like_N"/>
</dbReference>
<dbReference type="GO" id="GO:0005829">
    <property type="term" value="C:cytosol"/>
    <property type="evidence" value="ECO:0007669"/>
    <property type="project" value="TreeGrafter"/>
</dbReference>
<dbReference type="Pfam" id="PF03796">
    <property type="entry name" value="DnaB_C"/>
    <property type="match status" value="1"/>
</dbReference>
<comment type="catalytic activity">
    <reaction evidence="11 13">
        <text>ATP + H2O = ADP + phosphate + H(+)</text>
        <dbReference type="Rhea" id="RHEA:13065"/>
        <dbReference type="ChEBI" id="CHEBI:15377"/>
        <dbReference type="ChEBI" id="CHEBI:15378"/>
        <dbReference type="ChEBI" id="CHEBI:30616"/>
        <dbReference type="ChEBI" id="CHEBI:43474"/>
        <dbReference type="ChEBI" id="CHEBI:456216"/>
        <dbReference type="EC" id="5.6.2.3"/>
    </reaction>
</comment>
<comment type="caution">
    <text evidence="16">The sequence shown here is derived from an EMBL/GenBank/DDBJ whole genome shotgun (WGS) entry which is preliminary data.</text>
</comment>
<dbReference type="PANTHER" id="PTHR30153:SF2">
    <property type="entry name" value="REPLICATIVE DNA HELICASE"/>
    <property type="match status" value="1"/>
</dbReference>
<keyword evidence="9" id="KW-0413">Isomerase</keyword>
<dbReference type="InterPro" id="IPR027417">
    <property type="entry name" value="P-loop_NTPase"/>
</dbReference>
<gene>
    <name evidence="16" type="primary">dnaB</name>
    <name evidence="16" type="ORF">BACSTE_02807</name>
</gene>
<evidence type="ECO:0000256" key="10">
    <source>
        <dbReference type="ARBA" id="ARBA00044932"/>
    </source>
</evidence>
<evidence type="ECO:0000256" key="12">
    <source>
        <dbReference type="NCBIfam" id="TIGR00665"/>
    </source>
</evidence>
<keyword evidence="4 13" id="KW-0547">Nucleotide-binding</keyword>
<dbReference type="FunFam" id="1.10.860.10:FF:000001">
    <property type="entry name" value="Replicative DNA helicase"/>
    <property type="match status" value="1"/>
</dbReference>
<dbReference type="GO" id="GO:0006269">
    <property type="term" value="P:DNA replication, synthesis of primer"/>
    <property type="evidence" value="ECO:0007669"/>
    <property type="project" value="UniProtKB-UniRule"/>
</dbReference>
<keyword evidence="8 13" id="KW-0238">DNA-binding</keyword>
<evidence type="ECO:0000256" key="6">
    <source>
        <dbReference type="ARBA" id="ARBA00022806"/>
    </source>
</evidence>
<dbReference type="NCBIfam" id="TIGR00665">
    <property type="entry name" value="DnaB"/>
    <property type="match status" value="1"/>
</dbReference>
<evidence type="ECO:0000313" key="17">
    <source>
        <dbReference type="Proteomes" id="UP000004713"/>
    </source>
</evidence>
<dbReference type="PROSITE" id="PS51199">
    <property type="entry name" value="SF4_HELICASE"/>
    <property type="match status" value="1"/>
</dbReference>
<dbReference type="eggNOG" id="COG0305">
    <property type="taxonomic scope" value="Bacteria"/>
</dbReference>
<comment type="function">
    <text evidence="10 13">The main replicative DNA helicase, it participates in initiation and elongation during chromosome replication. Travels ahead of the DNA replisome, separating dsDNA into templates for DNA synthesis. A processive ATP-dependent 5'-3' DNA helicase it has DNA-dependent ATPase activity.</text>
</comment>
<dbReference type="InterPro" id="IPR007694">
    <property type="entry name" value="DNA_helicase_DnaB-like_C"/>
</dbReference>
<keyword evidence="3 13" id="KW-0235">DNA replication</keyword>
<keyword evidence="5 13" id="KW-0378">Hydrolase</keyword>
<evidence type="ECO:0000256" key="14">
    <source>
        <dbReference type="SAM" id="MobiDB-lite"/>
    </source>
</evidence>
<dbReference type="Gene3D" id="1.10.860.10">
    <property type="entry name" value="DNAb Helicase, Chain A"/>
    <property type="match status" value="1"/>
</dbReference>
<reference evidence="16 17" key="2">
    <citation type="submission" date="2007-11" db="EMBL/GenBank/DDBJ databases">
        <authorList>
            <person name="Fulton L."/>
            <person name="Clifton S."/>
            <person name="Fulton B."/>
            <person name="Xu J."/>
            <person name="Minx P."/>
            <person name="Pepin K.H."/>
            <person name="Johnson M."/>
            <person name="Thiruvilangam P."/>
            <person name="Bhonagiri V."/>
            <person name="Nash W.E."/>
            <person name="Mardis E.R."/>
            <person name="Wilson R.K."/>
        </authorList>
    </citation>
    <scope>NUCLEOTIDE SEQUENCE [LARGE SCALE GENOMIC DNA]</scope>
    <source>
        <strain evidence="16 17">ATCC 43183</strain>
    </source>
</reference>
<protein>
    <recommendedName>
        <fullName evidence="12 13">Replicative DNA helicase</fullName>
        <ecNumber evidence="12 13">5.6.2.3</ecNumber>
    </recommendedName>
</protein>
<evidence type="ECO:0000256" key="13">
    <source>
        <dbReference type="RuleBase" id="RU362085"/>
    </source>
</evidence>
<evidence type="ECO:0000256" key="7">
    <source>
        <dbReference type="ARBA" id="ARBA00022840"/>
    </source>
</evidence>
<organism evidence="16 17">
    <name type="scientific">Bacteroides stercoris ATCC 43183</name>
    <dbReference type="NCBI Taxonomy" id="449673"/>
    <lineage>
        <taxon>Bacteria</taxon>
        <taxon>Pseudomonadati</taxon>
        <taxon>Bacteroidota</taxon>
        <taxon>Bacteroidia</taxon>
        <taxon>Bacteroidales</taxon>
        <taxon>Bacteroidaceae</taxon>
        <taxon>Bacteroides</taxon>
    </lineage>
</organism>
<evidence type="ECO:0000256" key="9">
    <source>
        <dbReference type="ARBA" id="ARBA00023235"/>
    </source>
</evidence>
<dbReference type="SUPFAM" id="SSF48024">
    <property type="entry name" value="N-terminal domain of DnaB helicase"/>
    <property type="match status" value="1"/>
</dbReference>
<evidence type="ECO:0000256" key="4">
    <source>
        <dbReference type="ARBA" id="ARBA00022741"/>
    </source>
</evidence>
<dbReference type="Gene3D" id="3.40.50.300">
    <property type="entry name" value="P-loop containing nucleotide triphosphate hydrolases"/>
    <property type="match status" value="1"/>
</dbReference>
<dbReference type="NCBIfam" id="NF004384">
    <property type="entry name" value="PRK05748.1"/>
    <property type="match status" value="1"/>
</dbReference>
<evidence type="ECO:0000256" key="3">
    <source>
        <dbReference type="ARBA" id="ARBA00022705"/>
    </source>
</evidence>
<keyword evidence="7 13" id="KW-0067">ATP-binding</keyword>
<dbReference type="FunFam" id="3.40.50.300:FF:000076">
    <property type="entry name" value="Replicative DNA helicase"/>
    <property type="match status" value="1"/>
</dbReference>
<evidence type="ECO:0000259" key="15">
    <source>
        <dbReference type="PROSITE" id="PS51199"/>
    </source>
</evidence>
<feature type="domain" description="SF4 helicase" evidence="15">
    <location>
        <begin position="226"/>
        <end position="500"/>
    </location>
</feature>
<dbReference type="HOGENOM" id="CLU_005373_0_0_10"/>